<evidence type="ECO:0000313" key="6">
    <source>
        <dbReference type="Proteomes" id="UP001231189"/>
    </source>
</evidence>
<comment type="caution">
    <text evidence="5">The sequence shown here is derived from an EMBL/GenBank/DDBJ whole genome shotgun (WGS) entry which is preliminary data.</text>
</comment>
<evidence type="ECO:0000256" key="4">
    <source>
        <dbReference type="ARBA" id="ARBA00023453"/>
    </source>
</evidence>
<reference evidence="5" key="1">
    <citation type="submission" date="2023-07" db="EMBL/GenBank/DDBJ databases">
        <title>A chromosome-level genome assembly of Lolium multiflorum.</title>
        <authorList>
            <person name="Chen Y."/>
            <person name="Copetti D."/>
            <person name="Kolliker R."/>
            <person name="Studer B."/>
        </authorList>
    </citation>
    <scope>NUCLEOTIDE SEQUENCE</scope>
    <source>
        <strain evidence="5">02402/16</strain>
        <tissue evidence="5">Leaf</tissue>
    </source>
</reference>
<dbReference type="PROSITE" id="PS51682">
    <property type="entry name" value="SAM_OMT_I"/>
    <property type="match status" value="1"/>
</dbReference>
<keyword evidence="1" id="KW-0489">Methyltransferase</keyword>
<protein>
    <recommendedName>
        <fullName evidence="7">Caffeoyl-CoA O-methyltransferase</fullName>
    </recommendedName>
</protein>
<evidence type="ECO:0000256" key="1">
    <source>
        <dbReference type="ARBA" id="ARBA00022603"/>
    </source>
</evidence>
<dbReference type="GO" id="GO:0032259">
    <property type="term" value="P:methylation"/>
    <property type="evidence" value="ECO:0007669"/>
    <property type="project" value="UniProtKB-KW"/>
</dbReference>
<evidence type="ECO:0000313" key="5">
    <source>
        <dbReference type="EMBL" id="KAK1606169.1"/>
    </source>
</evidence>
<organism evidence="5 6">
    <name type="scientific">Lolium multiflorum</name>
    <name type="common">Italian ryegrass</name>
    <name type="synonym">Lolium perenne subsp. multiflorum</name>
    <dbReference type="NCBI Taxonomy" id="4521"/>
    <lineage>
        <taxon>Eukaryota</taxon>
        <taxon>Viridiplantae</taxon>
        <taxon>Streptophyta</taxon>
        <taxon>Embryophyta</taxon>
        <taxon>Tracheophyta</taxon>
        <taxon>Spermatophyta</taxon>
        <taxon>Magnoliopsida</taxon>
        <taxon>Liliopsida</taxon>
        <taxon>Poales</taxon>
        <taxon>Poaceae</taxon>
        <taxon>BOP clade</taxon>
        <taxon>Pooideae</taxon>
        <taxon>Poodae</taxon>
        <taxon>Poeae</taxon>
        <taxon>Poeae Chloroplast Group 2 (Poeae type)</taxon>
        <taxon>Loliodinae</taxon>
        <taxon>Loliinae</taxon>
        <taxon>Lolium</taxon>
    </lineage>
</organism>
<evidence type="ECO:0008006" key="7">
    <source>
        <dbReference type="Google" id="ProtNLM"/>
    </source>
</evidence>
<keyword evidence="2" id="KW-0808">Transferase</keyword>
<evidence type="ECO:0000256" key="2">
    <source>
        <dbReference type="ARBA" id="ARBA00022679"/>
    </source>
</evidence>
<dbReference type="Gene3D" id="3.40.50.150">
    <property type="entry name" value="Vaccinia Virus protein VP39"/>
    <property type="match status" value="1"/>
</dbReference>
<dbReference type="InterPro" id="IPR050362">
    <property type="entry name" value="Cation-dep_OMT"/>
</dbReference>
<comment type="similarity">
    <text evidence="4">Belongs to the class I-like SAM-binding methyltransferase superfamily. Cation-dependent O-methyltransferase family.</text>
</comment>
<accession>A0AAD8VH27</accession>
<gene>
    <name evidence="5" type="ORF">QYE76_029842</name>
</gene>
<dbReference type="Pfam" id="PF01596">
    <property type="entry name" value="Methyltransf_3"/>
    <property type="match status" value="2"/>
</dbReference>
<dbReference type="EMBL" id="JAUUTY010000007">
    <property type="protein sequence ID" value="KAK1606169.1"/>
    <property type="molecule type" value="Genomic_DNA"/>
</dbReference>
<evidence type="ECO:0000256" key="3">
    <source>
        <dbReference type="ARBA" id="ARBA00022691"/>
    </source>
</evidence>
<dbReference type="GO" id="GO:0008171">
    <property type="term" value="F:O-methyltransferase activity"/>
    <property type="evidence" value="ECO:0007669"/>
    <property type="project" value="InterPro"/>
</dbReference>
<dbReference type="InterPro" id="IPR002935">
    <property type="entry name" value="SAM_O-MeTrfase"/>
</dbReference>
<dbReference type="SUPFAM" id="SSF53335">
    <property type="entry name" value="S-adenosyl-L-methionine-dependent methyltransferases"/>
    <property type="match status" value="2"/>
</dbReference>
<dbReference type="Proteomes" id="UP001231189">
    <property type="component" value="Unassembled WGS sequence"/>
</dbReference>
<name>A0AAD8VH27_LOLMU</name>
<keyword evidence="6" id="KW-1185">Reference proteome</keyword>
<dbReference type="PANTHER" id="PTHR10509">
    <property type="entry name" value="O-METHYLTRANSFERASE-RELATED"/>
    <property type="match status" value="1"/>
</dbReference>
<sequence>MATYRPDSNTLLADDSILEYVLETTVYPREHERVRELSLITQQHPKSFMGSSPDQMQFFSVLLKMIGARNTIEVGVFTGYSLLSTALALPADGKVCPAPSPRHRHRSMHAWYCTWALRSNRTCACYCLQVVAIDVNREFYDLGRPVIEKAGVAHKVDFREGDGLAVLDGVLAEDGGAKAGTFDFAYADADKLQYAGYHERLLRLVHVGGTIAYDNTLWGGSVAMPRDTLGSSEYDRVVRDYMLDFNAAVAADDRVEACVLPIADGVTLCRRVK</sequence>
<dbReference type="InterPro" id="IPR029063">
    <property type="entry name" value="SAM-dependent_MTases_sf"/>
</dbReference>
<proteinExistence type="inferred from homology"/>
<keyword evidence="3" id="KW-0949">S-adenosyl-L-methionine</keyword>
<dbReference type="PANTHER" id="PTHR10509:SF28">
    <property type="entry name" value="CAFFEOYL-COA O-METHYLTRANSFERASE"/>
    <property type="match status" value="1"/>
</dbReference>
<dbReference type="GO" id="GO:0008757">
    <property type="term" value="F:S-adenosylmethionine-dependent methyltransferase activity"/>
    <property type="evidence" value="ECO:0007669"/>
    <property type="project" value="TreeGrafter"/>
</dbReference>
<dbReference type="AlphaFoldDB" id="A0AAD8VH27"/>